<dbReference type="Gene3D" id="2.60.40.10">
    <property type="entry name" value="Immunoglobulins"/>
    <property type="match status" value="1"/>
</dbReference>
<reference evidence="2 3" key="2">
    <citation type="submission" date="2017-04" db="EMBL/GenBank/DDBJ databases">
        <title>CpG methylation of centromeres and impact of large insertions on vertebrate speciation.</title>
        <authorList>
            <person name="Ichikawa K."/>
            <person name="Yoshimura J."/>
            <person name="Morishita S."/>
        </authorList>
    </citation>
    <scope>NUCLEOTIDE SEQUENCE</scope>
    <source>
        <strain evidence="2 3">HSOK</strain>
    </source>
</reference>
<name>A0A3P9ITY7_ORYLA</name>
<evidence type="ECO:0000313" key="2">
    <source>
        <dbReference type="Ensembl" id="ENSORLP00015023366.1"/>
    </source>
</evidence>
<dbReference type="Proteomes" id="UP000265200">
    <property type="component" value="Chromosome 21"/>
</dbReference>
<keyword evidence="1" id="KW-0812">Transmembrane</keyword>
<dbReference type="InterPro" id="IPR036116">
    <property type="entry name" value="FN3_sf"/>
</dbReference>
<proteinExistence type="predicted"/>
<evidence type="ECO:0000256" key="1">
    <source>
        <dbReference type="SAM" id="Phobius"/>
    </source>
</evidence>
<sequence>SKHFREAPDLSAFFIPSSSLPALVFLPAPVKLSVVSKNFYPKLQWDPGPGTPAGTRYSISKRKCEDSEGGQNRPKSTLIPTLRVGLQDESAALLCCFCVCGLTVLFSSHPAVVGPPKLAVAGCGTCLWVNISLPEADRHSGAGDIQKFYGAVFKIFWRKGQQGKVEVRGRQHRRSDCAADVSSVVAPLVFLFTLSLIVSGVLLYTGFLCKLRVTKPSALMVRWSSFHLKWDGTLETGTQRWSAKE</sequence>
<evidence type="ECO:0000313" key="3">
    <source>
        <dbReference type="Proteomes" id="UP000265200"/>
    </source>
</evidence>
<dbReference type="AlphaFoldDB" id="A0A3P9ITY7"/>
<dbReference type="InterPro" id="IPR013783">
    <property type="entry name" value="Ig-like_fold"/>
</dbReference>
<keyword evidence="1" id="KW-1133">Transmembrane helix</keyword>
<dbReference type="SUPFAM" id="SSF49265">
    <property type="entry name" value="Fibronectin type III"/>
    <property type="match status" value="1"/>
</dbReference>
<keyword evidence="1" id="KW-0472">Membrane</keyword>
<feature type="transmembrane region" description="Helical" evidence="1">
    <location>
        <begin position="184"/>
        <end position="207"/>
    </location>
</feature>
<reference evidence="2" key="4">
    <citation type="submission" date="2025-09" db="UniProtKB">
        <authorList>
            <consortium name="Ensembl"/>
        </authorList>
    </citation>
    <scope>IDENTIFICATION</scope>
    <source>
        <strain evidence="2">HSOK</strain>
    </source>
</reference>
<evidence type="ECO:0008006" key="4">
    <source>
        <dbReference type="Google" id="ProtNLM"/>
    </source>
</evidence>
<dbReference type="Ensembl" id="ENSORLT00015010655.1">
    <property type="protein sequence ID" value="ENSORLP00015023366.1"/>
    <property type="gene ID" value="ENSORLG00015003296.1"/>
</dbReference>
<accession>A0A3P9ITY7</accession>
<protein>
    <recommendedName>
        <fullName evidence="4">Fibronectin type-III domain-containing protein</fullName>
    </recommendedName>
</protein>
<organism evidence="2 3">
    <name type="scientific">Oryzias latipes</name>
    <name type="common">Japanese rice fish</name>
    <name type="synonym">Japanese killifish</name>
    <dbReference type="NCBI Taxonomy" id="8090"/>
    <lineage>
        <taxon>Eukaryota</taxon>
        <taxon>Metazoa</taxon>
        <taxon>Chordata</taxon>
        <taxon>Craniata</taxon>
        <taxon>Vertebrata</taxon>
        <taxon>Euteleostomi</taxon>
        <taxon>Actinopterygii</taxon>
        <taxon>Neopterygii</taxon>
        <taxon>Teleostei</taxon>
        <taxon>Neoteleostei</taxon>
        <taxon>Acanthomorphata</taxon>
        <taxon>Ovalentaria</taxon>
        <taxon>Atherinomorphae</taxon>
        <taxon>Beloniformes</taxon>
        <taxon>Adrianichthyidae</taxon>
        <taxon>Oryziinae</taxon>
        <taxon>Oryzias</taxon>
    </lineage>
</organism>
<reference evidence="2" key="3">
    <citation type="submission" date="2025-08" db="UniProtKB">
        <authorList>
            <consortium name="Ensembl"/>
        </authorList>
    </citation>
    <scope>IDENTIFICATION</scope>
    <source>
        <strain evidence="2">HSOK</strain>
    </source>
</reference>
<reference key="1">
    <citation type="journal article" date="2007" name="Nature">
        <title>The medaka draft genome and insights into vertebrate genome evolution.</title>
        <authorList>
            <person name="Kasahara M."/>
            <person name="Naruse K."/>
            <person name="Sasaki S."/>
            <person name="Nakatani Y."/>
            <person name="Qu W."/>
            <person name="Ahsan B."/>
            <person name="Yamada T."/>
            <person name="Nagayasu Y."/>
            <person name="Doi K."/>
            <person name="Kasai Y."/>
            <person name="Jindo T."/>
            <person name="Kobayashi D."/>
            <person name="Shimada A."/>
            <person name="Toyoda A."/>
            <person name="Kuroki Y."/>
            <person name="Fujiyama A."/>
            <person name="Sasaki T."/>
            <person name="Shimizu A."/>
            <person name="Asakawa S."/>
            <person name="Shimizu N."/>
            <person name="Hashimoto S."/>
            <person name="Yang J."/>
            <person name="Lee Y."/>
            <person name="Matsushima K."/>
            <person name="Sugano S."/>
            <person name="Sakaizumi M."/>
            <person name="Narita T."/>
            <person name="Ohishi K."/>
            <person name="Haga S."/>
            <person name="Ohta F."/>
            <person name="Nomoto H."/>
            <person name="Nogata K."/>
            <person name="Morishita T."/>
            <person name="Endo T."/>
            <person name="Shin-I T."/>
            <person name="Takeda H."/>
            <person name="Morishita S."/>
            <person name="Kohara Y."/>
        </authorList>
    </citation>
    <scope>NUCLEOTIDE SEQUENCE [LARGE SCALE GENOMIC DNA]</scope>
    <source>
        <strain>Hd-rR</strain>
    </source>
</reference>